<dbReference type="PANTHER" id="PTHR43884:SF12">
    <property type="entry name" value="ISOVALERYL-COA DEHYDROGENASE, MITOCHONDRIAL-RELATED"/>
    <property type="match status" value="1"/>
</dbReference>
<dbReference type="Gene3D" id="1.10.540.10">
    <property type="entry name" value="Acyl-CoA dehydrogenase/oxidase, N-terminal domain"/>
    <property type="match status" value="1"/>
</dbReference>
<evidence type="ECO:0000256" key="8">
    <source>
        <dbReference type="RuleBase" id="RU362125"/>
    </source>
</evidence>
<dbReference type="InterPro" id="IPR006091">
    <property type="entry name" value="Acyl-CoA_Oxase/DH_mid-dom"/>
</dbReference>
<evidence type="ECO:0000256" key="5">
    <source>
        <dbReference type="ARBA" id="ARBA00023002"/>
    </source>
</evidence>
<feature type="domain" description="Acyl-CoA dehydrogenase/oxidase C-terminal" evidence="9">
    <location>
        <begin position="229"/>
        <end position="378"/>
    </location>
</feature>
<evidence type="ECO:0000256" key="4">
    <source>
        <dbReference type="ARBA" id="ARBA00022827"/>
    </source>
</evidence>
<protein>
    <recommendedName>
        <fullName evidence="7">Cyclohex-1-ene-1-carbonyl-CoA dehydrogenase</fullName>
        <ecNumber evidence="6">1.3.8.10</ecNumber>
    </recommendedName>
</protein>
<comment type="similarity">
    <text evidence="2 8">Belongs to the acyl-CoA dehydrogenase family.</text>
</comment>
<evidence type="ECO:0000256" key="6">
    <source>
        <dbReference type="ARBA" id="ARBA00066362"/>
    </source>
</evidence>
<dbReference type="Proteomes" id="UP000183947">
    <property type="component" value="Unassembled WGS sequence"/>
</dbReference>
<dbReference type="STRING" id="1121959.SAMN02746009_00586"/>
<dbReference type="InterPro" id="IPR009100">
    <property type="entry name" value="AcylCoA_DH/oxidase_NM_dom_sf"/>
</dbReference>
<comment type="cofactor">
    <cofactor evidence="1 8">
        <name>FAD</name>
        <dbReference type="ChEBI" id="CHEBI:57692"/>
    </cofactor>
</comment>
<evidence type="ECO:0000256" key="3">
    <source>
        <dbReference type="ARBA" id="ARBA00022630"/>
    </source>
</evidence>
<accession>A0A1M6R2T5</accession>
<dbReference type="InterPro" id="IPR006089">
    <property type="entry name" value="Acyl-CoA_DH_CS"/>
</dbReference>
<evidence type="ECO:0000256" key="7">
    <source>
        <dbReference type="ARBA" id="ARBA00072305"/>
    </source>
</evidence>
<dbReference type="PROSITE" id="PS00073">
    <property type="entry name" value="ACYL_COA_DH_2"/>
    <property type="match status" value="1"/>
</dbReference>
<dbReference type="RefSeq" id="WP_073281215.1">
    <property type="nucleotide sequence ID" value="NZ_FRAS01000002.1"/>
</dbReference>
<dbReference type="OrthoDB" id="9764422at2"/>
<dbReference type="EMBL" id="FRAS01000002">
    <property type="protein sequence ID" value="SHK26789.1"/>
    <property type="molecule type" value="Genomic_DNA"/>
</dbReference>
<keyword evidence="4 8" id="KW-0274">FAD</keyword>
<dbReference type="GO" id="GO:0050660">
    <property type="term" value="F:flavin adenine dinucleotide binding"/>
    <property type="evidence" value="ECO:0007669"/>
    <property type="project" value="InterPro"/>
</dbReference>
<keyword evidence="5 8" id="KW-0560">Oxidoreductase</keyword>
<evidence type="ECO:0000256" key="1">
    <source>
        <dbReference type="ARBA" id="ARBA00001974"/>
    </source>
</evidence>
<dbReference type="EC" id="1.3.8.10" evidence="6"/>
<dbReference type="PANTHER" id="PTHR43884">
    <property type="entry name" value="ACYL-COA DEHYDROGENASE"/>
    <property type="match status" value="1"/>
</dbReference>
<proteinExistence type="inferred from homology"/>
<dbReference type="GO" id="GO:0003995">
    <property type="term" value="F:acyl-CoA dehydrogenase activity"/>
    <property type="evidence" value="ECO:0007669"/>
    <property type="project" value="InterPro"/>
</dbReference>
<sequence length="379" mass="41184">MELVATENQTMIAQMVRDFGAQHIKPHMMKWDESQEFPAEVFHKLGELGLMGVLVPQEYGGAGFGYTEYVTAIAELSKIDGSIGLSMAAHNSLCTGHILQHASEEQKRKYLPKLASGEWIGAWGLTEPNTGSDAGNMRTVAVEDGDHYVLNGAKNFITHGKTGNVAVVIARTGEVGDSHAMTAFIIERGTPGFEAGRKEDKLGMRASETTELIFTDCRVPKENVIGKVGDGFVQALKVLDGGRISIAALSLGIAQGAYEAALQYSKERHQFNQPISNFQGIGFKLADMATEIEAASLLTYRAADMKDRGLNVNRESAMAKLYASEVSVRVANEGVQIFGGYGYTKDYPAEKYYRDAKLCTIGEGTSEIQKLVIARTLLK</sequence>
<dbReference type="CDD" id="cd01158">
    <property type="entry name" value="SCAD_SBCAD"/>
    <property type="match status" value="1"/>
</dbReference>
<dbReference type="InterPro" id="IPR046373">
    <property type="entry name" value="Acyl-CoA_Oxase/DH_mid-dom_sf"/>
</dbReference>
<dbReference type="Pfam" id="PF02771">
    <property type="entry name" value="Acyl-CoA_dh_N"/>
    <property type="match status" value="1"/>
</dbReference>
<feature type="domain" description="Acyl-CoA oxidase/dehydrogenase middle" evidence="10">
    <location>
        <begin position="123"/>
        <end position="217"/>
    </location>
</feature>
<dbReference type="InterPro" id="IPR037069">
    <property type="entry name" value="AcylCoA_DH/ox_N_sf"/>
</dbReference>
<dbReference type="InterPro" id="IPR013786">
    <property type="entry name" value="AcylCoA_DH/ox_N"/>
</dbReference>
<evidence type="ECO:0000313" key="12">
    <source>
        <dbReference type="EMBL" id="SHK26789.1"/>
    </source>
</evidence>
<gene>
    <name evidence="12" type="ORF">SAMN02746009_00586</name>
</gene>
<dbReference type="FunFam" id="1.10.540.10:FF:000002">
    <property type="entry name" value="Acyl-CoA dehydrogenase FadE19"/>
    <property type="match status" value="1"/>
</dbReference>
<dbReference type="InterPro" id="IPR009075">
    <property type="entry name" value="AcylCo_DH/oxidase_C"/>
</dbReference>
<dbReference type="InterPro" id="IPR036250">
    <property type="entry name" value="AcylCo_DH-like_C"/>
</dbReference>
<dbReference type="AlphaFoldDB" id="A0A1M6R2T5"/>
<keyword evidence="13" id="KW-1185">Reference proteome</keyword>
<evidence type="ECO:0000259" key="11">
    <source>
        <dbReference type="Pfam" id="PF02771"/>
    </source>
</evidence>
<dbReference type="Gene3D" id="1.20.140.10">
    <property type="entry name" value="Butyryl-CoA Dehydrogenase, subunit A, domain 3"/>
    <property type="match status" value="1"/>
</dbReference>
<dbReference type="SUPFAM" id="SSF56645">
    <property type="entry name" value="Acyl-CoA dehydrogenase NM domain-like"/>
    <property type="match status" value="1"/>
</dbReference>
<evidence type="ECO:0000256" key="2">
    <source>
        <dbReference type="ARBA" id="ARBA00009347"/>
    </source>
</evidence>
<evidence type="ECO:0000259" key="9">
    <source>
        <dbReference type="Pfam" id="PF00441"/>
    </source>
</evidence>
<dbReference type="Pfam" id="PF00441">
    <property type="entry name" value="Acyl-CoA_dh_1"/>
    <property type="match status" value="1"/>
</dbReference>
<organism evidence="12 13">
    <name type="scientific">Hymenobacter psychrotolerans DSM 18569</name>
    <dbReference type="NCBI Taxonomy" id="1121959"/>
    <lineage>
        <taxon>Bacteria</taxon>
        <taxon>Pseudomonadati</taxon>
        <taxon>Bacteroidota</taxon>
        <taxon>Cytophagia</taxon>
        <taxon>Cytophagales</taxon>
        <taxon>Hymenobacteraceae</taxon>
        <taxon>Hymenobacter</taxon>
    </lineage>
</organism>
<dbReference type="FunFam" id="2.40.110.10:FF:000001">
    <property type="entry name" value="Acyl-CoA dehydrogenase, mitochondrial"/>
    <property type="match status" value="1"/>
</dbReference>
<dbReference type="SUPFAM" id="SSF47203">
    <property type="entry name" value="Acyl-CoA dehydrogenase C-terminal domain-like"/>
    <property type="match status" value="1"/>
</dbReference>
<keyword evidence="3 8" id="KW-0285">Flavoprotein</keyword>
<feature type="domain" description="Acyl-CoA dehydrogenase/oxidase N-terminal" evidence="11">
    <location>
        <begin position="6"/>
        <end position="118"/>
    </location>
</feature>
<dbReference type="PIRSF" id="PIRSF016578">
    <property type="entry name" value="HsaA"/>
    <property type="match status" value="1"/>
</dbReference>
<evidence type="ECO:0000259" key="10">
    <source>
        <dbReference type="Pfam" id="PF02770"/>
    </source>
</evidence>
<dbReference type="FunFam" id="1.20.140.10:FF:000004">
    <property type="entry name" value="Acyl-CoA dehydrogenase FadE25"/>
    <property type="match status" value="1"/>
</dbReference>
<dbReference type="Gene3D" id="2.40.110.10">
    <property type="entry name" value="Butyryl-CoA Dehydrogenase, subunit A, domain 2"/>
    <property type="match status" value="1"/>
</dbReference>
<name>A0A1M6R2T5_9BACT</name>
<evidence type="ECO:0000313" key="13">
    <source>
        <dbReference type="Proteomes" id="UP000183947"/>
    </source>
</evidence>
<dbReference type="Pfam" id="PF02770">
    <property type="entry name" value="Acyl-CoA_dh_M"/>
    <property type="match status" value="1"/>
</dbReference>
<reference evidence="13" key="1">
    <citation type="submission" date="2016-11" db="EMBL/GenBank/DDBJ databases">
        <authorList>
            <person name="Varghese N."/>
            <person name="Submissions S."/>
        </authorList>
    </citation>
    <scope>NUCLEOTIDE SEQUENCE [LARGE SCALE GENOMIC DNA]</scope>
    <source>
        <strain evidence="13">DSM 18569</strain>
    </source>
</reference>